<feature type="region of interest" description="Disordered" evidence="1">
    <location>
        <begin position="1"/>
        <end position="39"/>
    </location>
</feature>
<feature type="compositionally biased region" description="Basic and acidic residues" evidence="1">
    <location>
        <begin position="1"/>
        <end position="10"/>
    </location>
</feature>
<evidence type="ECO:0000313" key="2">
    <source>
        <dbReference type="EMBL" id="KAA8548648.1"/>
    </source>
</evidence>
<feature type="compositionally biased region" description="Polar residues" evidence="1">
    <location>
        <begin position="11"/>
        <end position="35"/>
    </location>
</feature>
<accession>A0A5J5C055</accession>
<evidence type="ECO:0000256" key="1">
    <source>
        <dbReference type="SAM" id="MobiDB-lite"/>
    </source>
</evidence>
<reference evidence="2 3" key="1">
    <citation type="submission" date="2019-09" db="EMBL/GenBank/DDBJ databases">
        <title>A chromosome-level genome assembly of the Chinese tupelo Nyssa sinensis.</title>
        <authorList>
            <person name="Yang X."/>
            <person name="Kang M."/>
            <person name="Yang Y."/>
            <person name="Xiong H."/>
            <person name="Wang M."/>
            <person name="Zhang Z."/>
            <person name="Wang Z."/>
            <person name="Wu H."/>
            <person name="Ma T."/>
            <person name="Liu J."/>
            <person name="Xi Z."/>
        </authorList>
    </citation>
    <scope>NUCLEOTIDE SEQUENCE [LARGE SCALE GENOMIC DNA]</scope>
    <source>
        <strain evidence="2">J267</strain>
        <tissue evidence="2">Leaf</tissue>
    </source>
</reference>
<dbReference type="EMBL" id="CM018031">
    <property type="protein sequence ID" value="KAA8548648.1"/>
    <property type="molecule type" value="Genomic_DNA"/>
</dbReference>
<proteinExistence type="predicted"/>
<sequence length="92" mass="10340">MEQAEGRQQLDKSSSLQVSSDKNALSASWTSTRRQGQNRHKIVAAVKPVILISSYSKFRHESEEVPVALATSGFFTSNWGSRVPREIIFFQI</sequence>
<keyword evidence="3" id="KW-1185">Reference proteome</keyword>
<organism evidence="2 3">
    <name type="scientific">Nyssa sinensis</name>
    <dbReference type="NCBI Taxonomy" id="561372"/>
    <lineage>
        <taxon>Eukaryota</taxon>
        <taxon>Viridiplantae</taxon>
        <taxon>Streptophyta</taxon>
        <taxon>Embryophyta</taxon>
        <taxon>Tracheophyta</taxon>
        <taxon>Spermatophyta</taxon>
        <taxon>Magnoliopsida</taxon>
        <taxon>eudicotyledons</taxon>
        <taxon>Gunneridae</taxon>
        <taxon>Pentapetalae</taxon>
        <taxon>asterids</taxon>
        <taxon>Cornales</taxon>
        <taxon>Nyssaceae</taxon>
        <taxon>Nyssa</taxon>
    </lineage>
</organism>
<protein>
    <submittedName>
        <fullName evidence="2">Uncharacterized protein</fullName>
    </submittedName>
</protein>
<dbReference type="Proteomes" id="UP000325577">
    <property type="component" value="Linkage Group LG0"/>
</dbReference>
<name>A0A5J5C055_9ASTE</name>
<evidence type="ECO:0000313" key="3">
    <source>
        <dbReference type="Proteomes" id="UP000325577"/>
    </source>
</evidence>
<dbReference type="AlphaFoldDB" id="A0A5J5C055"/>
<gene>
    <name evidence="2" type="ORF">F0562_000332</name>
</gene>